<dbReference type="GO" id="GO:0030018">
    <property type="term" value="C:Z disc"/>
    <property type="evidence" value="ECO:0007669"/>
    <property type="project" value="UniProtKB-SubCell"/>
</dbReference>
<evidence type="ECO:0000256" key="1">
    <source>
        <dbReference type="ARBA" id="ARBA00004216"/>
    </source>
</evidence>
<evidence type="ECO:0000256" key="2">
    <source>
        <dbReference type="ARBA" id="ARBA00010255"/>
    </source>
</evidence>
<dbReference type="CDD" id="cd00176">
    <property type="entry name" value="SPEC"/>
    <property type="match status" value="1"/>
</dbReference>
<dbReference type="SUPFAM" id="SSF47576">
    <property type="entry name" value="Calponin-homology domain, CH-domain"/>
    <property type="match status" value="1"/>
</dbReference>
<evidence type="ECO:0000256" key="7">
    <source>
        <dbReference type="ARBA" id="ARBA00023203"/>
    </source>
</evidence>
<dbReference type="PROSITE" id="PS50222">
    <property type="entry name" value="EF_HAND_2"/>
    <property type="match status" value="2"/>
</dbReference>
<evidence type="ECO:0000259" key="11">
    <source>
        <dbReference type="PROSITE" id="PS50222"/>
    </source>
</evidence>
<dbReference type="SUPFAM" id="SSF47473">
    <property type="entry name" value="EF-hand"/>
    <property type="match status" value="1"/>
</dbReference>
<keyword evidence="6" id="KW-0106">Calcium</keyword>
<dbReference type="FunFam" id="1.20.58.60:FF:000002">
    <property type="entry name" value="Actinin, alpha 1"/>
    <property type="match status" value="1"/>
</dbReference>
<name>A0A9X9M0R0_GULGU</name>
<evidence type="ECO:0000256" key="3">
    <source>
        <dbReference type="ARBA" id="ARBA00022490"/>
    </source>
</evidence>
<dbReference type="FunFam" id="1.10.238.10:FF:000004">
    <property type="entry name" value="Actinin alpha 1"/>
    <property type="match status" value="1"/>
</dbReference>
<keyword evidence="13" id="KW-1185">Reference proteome</keyword>
<evidence type="ECO:0000256" key="8">
    <source>
        <dbReference type="ARBA" id="ARBA00043249"/>
    </source>
</evidence>
<feature type="domain" description="Calponin-homology (CH)" evidence="10">
    <location>
        <begin position="1"/>
        <end position="70"/>
    </location>
</feature>
<evidence type="ECO:0000256" key="9">
    <source>
        <dbReference type="SAM" id="Coils"/>
    </source>
</evidence>
<dbReference type="InterPro" id="IPR018159">
    <property type="entry name" value="Spectrin/alpha-actinin"/>
</dbReference>
<sequence length="822" mass="95016">MLLLEVISGERLPKPDRGKMRFHKIANVNKALDYIASKGVKLVSIGAEEIVDGNVKMTLGMIWTIILRFAIQDISVEETSAKEGLLLWCQRKTAPYRNVNIQNFHTSWKDGLGLCALIHRHRPDLIDYSKLNKDDPIGNINLAMEIAEKHLDIPKMLDAEDIVNTPKPDERAIMTYVSCFYHAFAGAEQAETAANRICKVLAVNQENERLMEEYERLASELLEWIRRTIPWLENRTPEKTMQAMQKKLEDFRDYRRKHKPPKVQEKCQLEINFNTLQTKLRISNRPAFMPSEGKMVSDIAGAWQRLEQAEKGYEEWLLNEIRRLERVEHLAEKFRQKASTHETWAYGKEQILLQKDYESASLTEVRALLRKHEAFESDLAAHQDRVEQIAAIAQELNELDYHDAVNVNDRCQKICDQWDRLGTLTQKRREALERTEKLLETIDQLHLEFAKRAAPFNNWMEGAMEDLQDMFIVHSIEEIQSLITAHEQFKATLPEADGERQSIMAIQNEVEKVIQSYNIRISSSNPYSTVTMDELRAKWDKVKQLVPIRDQSLQEELARQHANERLRRQFAAQANAIGPWIQNKMEEIARSSVQITGALEDQMNQLKQYEHNIINYKNNIDKLEGDHQLIQEALVFDNKHTNYTMEHIRVGWEVLLTTIARTINEVETQILTRDAKGITQEQMNEFRASFNHFDRRKNGLMDHEDFRACLISMGYDLGEAEFARIMTLVDPNGQGTVTFQSFIDFMTRETADTDTAEQVIASFRILASDKPYILAEELRRELPPDQAQYCIKRMPAYSGPGSVPGALDYTAFSSALYGESDL</sequence>
<dbReference type="Proteomes" id="UP000269945">
    <property type="component" value="Unassembled WGS sequence"/>
</dbReference>
<dbReference type="CDD" id="cd21216">
    <property type="entry name" value="CH_ACTN_rpt2"/>
    <property type="match status" value="1"/>
</dbReference>
<dbReference type="InterPro" id="IPR002048">
    <property type="entry name" value="EF_hand_dom"/>
</dbReference>
<dbReference type="Pfam" id="PF08726">
    <property type="entry name" value="EFhand_Ca_insen"/>
    <property type="match status" value="1"/>
</dbReference>
<keyword evidence="5" id="KW-0677">Repeat</keyword>
<dbReference type="Gene3D" id="1.10.238.10">
    <property type="entry name" value="EF-hand"/>
    <property type="match status" value="2"/>
</dbReference>
<evidence type="ECO:0000259" key="10">
    <source>
        <dbReference type="PROSITE" id="PS50021"/>
    </source>
</evidence>
<protein>
    <recommendedName>
        <fullName evidence="8">F-actin cross-linking protein</fullName>
    </recommendedName>
</protein>
<evidence type="ECO:0000256" key="6">
    <source>
        <dbReference type="ARBA" id="ARBA00022837"/>
    </source>
</evidence>
<feature type="domain" description="EF-hand" evidence="11">
    <location>
        <begin position="681"/>
        <end position="716"/>
    </location>
</feature>
<dbReference type="PROSITE" id="PS50021">
    <property type="entry name" value="CH"/>
    <property type="match status" value="2"/>
</dbReference>
<dbReference type="SUPFAM" id="SSF46966">
    <property type="entry name" value="Spectrin repeat"/>
    <property type="match status" value="4"/>
</dbReference>
<comment type="caution">
    <text evidence="12">The sequence shown here is derived from an EMBL/GenBank/DDBJ whole genome shotgun (WGS) entry which is preliminary data.</text>
</comment>
<dbReference type="Gene3D" id="1.20.58.60">
    <property type="match status" value="4"/>
</dbReference>
<dbReference type="InterPro" id="IPR036872">
    <property type="entry name" value="CH_dom_sf"/>
</dbReference>
<evidence type="ECO:0000256" key="4">
    <source>
        <dbReference type="ARBA" id="ARBA00022723"/>
    </source>
</evidence>
<accession>A0A9X9M0R0</accession>
<dbReference type="FunFam" id="1.10.418.10:FF:000089">
    <property type="entry name" value="Spectrin beta chain"/>
    <property type="match status" value="1"/>
</dbReference>
<feature type="coiled-coil region" evidence="9">
    <location>
        <begin position="365"/>
        <end position="399"/>
    </location>
</feature>
<dbReference type="Pfam" id="PF13499">
    <property type="entry name" value="EF-hand_7"/>
    <property type="match status" value="1"/>
</dbReference>
<keyword evidence="4" id="KW-0479">Metal-binding</keyword>
<dbReference type="InterPro" id="IPR014837">
    <property type="entry name" value="EF-hand_Ca_insen"/>
</dbReference>
<reference evidence="12 13" key="1">
    <citation type="submission" date="2018-10" db="EMBL/GenBank/DDBJ databases">
        <authorList>
            <person name="Ekblom R."/>
            <person name="Jareborg N."/>
        </authorList>
    </citation>
    <scope>NUCLEOTIDE SEQUENCE [LARGE SCALE GENOMIC DNA]</scope>
    <source>
        <tissue evidence="12">Muscle</tissue>
    </source>
</reference>
<dbReference type="CDD" id="cd00051">
    <property type="entry name" value="EFh"/>
    <property type="match status" value="1"/>
</dbReference>
<dbReference type="InterPro" id="IPR001715">
    <property type="entry name" value="CH_dom"/>
</dbReference>
<dbReference type="EMBL" id="CYRY02034343">
    <property type="protein sequence ID" value="VCX10703.1"/>
    <property type="molecule type" value="Genomic_DNA"/>
</dbReference>
<dbReference type="Pfam" id="PF00435">
    <property type="entry name" value="Spectrin"/>
    <property type="match status" value="4"/>
</dbReference>
<keyword evidence="3" id="KW-0963">Cytoplasm</keyword>
<dbReference type="FunFam" id="1.20.58.60:FF:000005">
    <property type="entry name" value="Actinin alpha 1"/>
    <property type="match status" value="1"/>
</dbReference>
<proteinExistence type="inferred from homology"/>
<dbReference type="Pfam" id="PF00307">
    <property type="entry name" value="CH"/>
    <property type="match status" value="2"/>
</dbReference>
<dbReference type="FunFam" id="1.20.58.60:FF:000004">
    <property type="entry name" value="Actinin alpha 1"/>
    <property type="match status" value="1"/>
</dbReference>
<dbReference type="InterPro" id="IPR001589">
    <property type="entry name" value="Actinin_actin-bd_CS"/>
</dbReference>
<comment type="subcellular location">
    <subcellularLocation>
        <location evidence="1">Cytoplasm</location>
        <location evidence="1">Myofibril</location>
        <location evidence="1">Sarcomere</location>
        <location evidence="1">Z line</location>
    </subcellularLocation>
</comment>
<evidence type="ECO:0000313" key="13">
    <source>
        <dbReference type="Proteomes" id="UP000269945"/>
    </source>
</evidence>
<dbReference type="SMART" id="SM00033">
    <property type="entry name" value="CH"/>
    <property type="match status" value="2"/>
</dbReference>
<dbReference type="FunFam" id="1.10.418.10:FF:000001">
    <property type="entry name" value="Actinin alpha 1"/>
    <property type="match status" value="1"/>
</dbReference>
<feature type="coiled-coil region" evidence="9">
    <location>
        <begin position="200"/>
        <end position="227"/>
    </location>
</feature>
<comment type="similarity">
    <text evidence="2">Belongs to the alpha-actinin family.</text>
</comment>
<dbReference type="FunFam" id="1.10.238.10:FF:000018">
    <property type="entry name" value="Actinin, alpha 1"/>
    <property type="match status" value="1"/>
</dbReference>
<dbReference type="PROSITE" id="PS00020">
    <property type="entry name" value="ACTININ_2"/>
    <property type="match status" value="1"/>
</dbReference>
<dbReference type="FunFam" id="1.20.58.60:FF:000003">
    <property type="entry name" value="Actinin, alpha 1"/>
    <property type="match status" value="1"/>
</dbReference>
<feature type="domain" description="EF-hand" evidence="11">
    <location>
        <begin position="717"/>
        <end position="752"/>
    </location>
</feature>
<evidence type="ECO:0000313" key="12">
    <source>
        <dbReference type="EMBL" id="VCX10703.1"/>
    </source>
</evidence>
<dbReference type="GO" id="GO:0003779">
    <property type="term" value="F:actin binding"/>
    <property type="evidence" value="ECO:0007669"/>
    <property type="project" value="UniProtKB-KW"/>
</dbReference>
<dbReference type="InterPro" id="IPR002017">
    <property type="entry name" value="Spectrin_repeat"/>
</dbReference>
<feature type="coiled-coil region" evidence="9">
    <location>
        <begin position="599"/>
        <end position="633"/>
    </location>
</feature>
<keyword evidence="7" id="KW-0009">Actin-binding</keyword>
<dbReference type="Gene3D" id="1.10.418.10">
    <property type="entry name" value="Calponin-like domain"/>
    <property type="match status" value="2"/>
</dbReference>
<dbReference type="AlphaFoldDB" id="A0A9X9M0R0"/>
<dbReference type="GO" id="GO:0005509">
    <property type="term" value="F:calcium ion binding"/>
    <property type="evidence" value="ECO:0007669"/>
    <property type="project" value="InterPro"/>
</dbReference>
<feature type="domain" description="Calponin-homology (CH)" evidence="10">
    <location>
        <begin position="79"/>
        <end position="185"/>
    </location>
</feature>
<evidence type="ECO:0000256" key="5">
    <source>
        <dbReference type="ARBA" id="ARBA00022737"/>
    </source>
</evidence>
<dbReference type="SMART" id="SM00054">
    <property type="entry name" value="EFh"/>
    <property type="match status" value="2"/>
</dbReference>
<keyword evidence="9" id="KW-0175">Coiled coil</keyword>
<gene>
    <name evidence="12" type="ORF">BN2614_LOCUS1</name>
</gene>
<organism evidence="12 13">
    <name type="scientific">Gulo gulo</name>
    <name type="common">Wolverine</name>
    <name type="synonym">Gluton</name>
    <dbReference type="NCBI Taxonomy" id="48420"/>
    <lineage>
        <taxon>Eukaryota</taxon>
        <taxon>Metazoa</taxon>
        <taxon>Chordata</taxon>
        <taxon>Craniata</taxon>
        <taxon>Vertebrata</taxon>
        <taxon>Euteleostomi</taxon>
        <taxon>Mammalia</taxon>
        <taxon>Eutheria</taxon>
        <taxon>Laurasiatheria</taxon>
        <taxon>Carnivora</taxon>
        <taxon>Caniformia</taxon>
        <taxon>Musteloidea</taxon>
        <taxon>Mustelidae</taxon>
        <taxon>Guloninae</taxon>
        <taxon>Gulo</taxon>
    </lineage>
</organism>
<dbReference type="PANTHER" id="PTHR11915">
    <property type="entry name" value="SPECTRIN/FILAMIN RELATED CYTOSKELETAL PROTEIN"/>
    <property type="match status" value="1"/>
</dbReference>
<dbReference type="SMART" id="SM01184">
    <property type="entry name" value="efhand_Ca_insen"/>
    <property type="match status" value="1"/>
</dbReference>
<dbReference type="SMART" id="SM00150">
    <property type="entry name" value="SPEC"/>
    <property type="match status" value="3"/>
</dbReference>
<dbReference type="InterPro" id="IPR011992">
    <property type="entry name" value="EF-hand-dom_pair"/>
</dbReference>